<protein>
    <submittedName>
        <fullName evidence="1">GMC oxidoreductase-domain-containing protein</fullName>
    </submittedName>
</protein>
<reference evidence="1" key="2">
    <citation type="journal article" date="2022" name="New Phytol.">
        <title>Evolutionary transition to the ectomycorrhizal habit in the genomes of a hyperdiverse lineage of mushroom-forming fungi.</title>
        <authorList>
            <person name="Looney B."/>
            <person name="Miyauchi S."/>
            <person name="Morin E."/>
            <person name="Drula E."/>
            <person name="Courty P.E."/>
            <person name="Kohler A."/>
            <person name="Kuo A."/>
            <person name="LaButti K."/>
            <person name="Pangilinan J."/>
            <person name="Lipzen A."/>
            <person name="Riley R."/>
            <person name="Andreopoulos W."/>
            <person name="He G."/>
            <person name="Johnson J."/>
            <person name="Nolan M."/>
            <person name="Tritt A."/>
            <person name="Barry K.W."/>
            <person name="Grigoriev I.V."/>
            <person name="Nagy L.G."/>
            <person name="Hibbett D."/>
            <person name="Henrissat B."/>
            <person name="Matheny P.B."/>
            <person name="Labbe J."/>
            <person name="Martin F.M."/>
        </authorList>
    </citation>
    <scope>NUCLEOTIDE SEQUENCE</scope>
    <source>
        <strain evidence="1">EC-137</strain>
    </source>
</reference>
<name>A0ACB8QI84_9AGAM</name>
<keyword evidence="2" id="KW-1185">Reference proteome</keyword>
<evidence type="ECO:0000313" key="1">
    <source>
        <dbReference type="EMBL" id="KAI0031549.1"/>
    </source>
</evidence>
<reference evidence="1" key="1">
    <citation type="submission" date="2021-02" db="EMBL/GenBank/DDBJ databases">
        <authorList>
            <consortium name="DOE Joint Genome Institute"/>
            <person name="Ahrendt S."/>
            <person name="Looney B.P."/>
            <person name="Miyauchi S."/>
            <person name="Morin E."/>
            <person name="Drula E."/>
            <person name="Courty P.E."/>
            <person name="Chicoki N."/>
            <person name="Fauchery L."/>
            <person name="Kohler A."/>
            <person name="Kuo A."/>
            <person name="Labutti K."/>
            <person name="Pangilinan J."/>
            <person name="Lipzen A."/>
            <person name="Riley R."/>
            <person name="Andreopoulos W."/>
            <person name="He G."/>
            <person name="Johnson J."/>
            <person name="Barry K.W."/>
            <person name="Grigoriev I.V."/>
            <person name="Nagy L."/>
            <person name="Hibbett D."/>
            <person name="Henrissat B."/>
            <person name="Matheny P.B."/>
            <person name="Labbe J."/>
            <person name="Martin F."/>
        </authorList>
    </citation>
    <scope>NUCLEOTIDE SEQUENCE</scope>
    <source>
        <strain evidence="1">EC-137</strain>
    </source>
</reference>
<organism evidence="1 2">
    <name type="scientific">Vararia minispora EC-137</name>
    <dbReference type="NCBI Taxonomy" id="1314806"/>
    <lineage>
        <taxon>Eukaryota</taxon>
        <taxon>Fungi</taxon>
        <taxon>Dikarya</taxon>
        <taxon>Basidiomycota</taxon>
        <taxon>Agaricomycotina</taxon>
        <taxon>Agaricomycetes</taxon>
        <taxon>Russulales</taxon>
        <taxon>Lachnocladiaceae</taxon>
        <taxon>Vararia</taxon>
    </lineage>
</organism>
<dbReference type="EMBL" id="MU273576">
    <property type="protein sequence ID" value="KAI0031549.1"/>
    <property type="molecule type" value="Genomic_DNA"/>
</dbReference>
<gene>
    <name evidence="1" type="ORF">K488DRAFT_51851</name>
</gene>
<comment type="caution">
    <text evidence="1">The sequence shown here is derived from an EMBL/GenBank/DDBJ whole genome shotgun (WGS) entry which is preliminary data.</text>
</comment>
<evidence type="ECO:0000313" key="2">
    <source>
        <dbReference type="Proteomes" id="UP000814128"/>
    </source>
</evidence>
<proteinExistence type="predicted"/>
<sequence>HNAVTAVTLRARPSSRGTVRLTGPHPQDLLQIDKQHFQAPGGRTDVAALRDGVKKARALVKDSLLAVVIDREIFPGANFSTDEEIERHVYENIFGHHACCTAKIGADNDQYAVLDGDFNVRGVSNLRVVDISAWPNVPGFFVTTPTYMMAEKAARVIIEAANGTATGASNDTFVDHAQDALQALQVFLTSAGIQVGNLLDNVLHL</sequence>
<feature type="non-terminal residue" evidence="1">
    <location>
        <position position="1"/>
    </location>
</feature>
<dbReference type="Proteomes" id="UP000814128">
    <property type="component" value="Unassembled WGS sequence"/>
</dbReference>
<accession>A0ACB8QI84</accession>